<organism evidence="5 6">
    <name type="scientific">Eptatretus burgeri</name>
    <name type="common">Inshore hagfish</name>
    <dbReference type="NCBI Taxonomy" id="7764"/>
    <lineage>
        <taxon>Eukaryota</taxon>
        <taxon>Metazoa</taxon>
        <taxon>Chordata</taxon>
        <taxon>Craniata</taxon>
        <taxon>Vertebrata</taxon>
        <taxon>Cyclostomata</taxon>
        <taxon>Myxini</taxon>
        <taxon>Myxiniformes</taxon>
        <taxon>Myxinidae</taxon>
        <taxon>Eptatretinae</taxon>
        <taxon>Eptatretus</taxon>
    </lineage>
</organism>
<accession>A0A8C4N900</accession>
<keyword evidence="4" id="KW-0175">Coiled coil</keyword>
<dbReference type="PANTHER" id="PTHR28573">
    <property type="entry name" value="SPINDLE AND KINETOCHORE-ASSOCIATED PROTEIN 1"/>
    <property type="match status" value="1"/>
</dbReference>
<dbReference type="GO" id="GO:0031110">
    <property type="term" value="P:regulation of microtubule polymerization or depolymerization"/>
    <property type="evidence" value="ECO:0007669"/>
    <property type="project" value="TreeGrafter"/>
</dbReference>
<protein>
    <recommendedName>
        <fullName evidence="2">SKA complex subunit 1</fullName>
    </recommendedName>
    <alternativeName>
        <fullName evidence="3">Spindle and kinetochore-associated protein 1</fullName>
    </alternativeName>
</protein>
<dbReference type="GO" id="GO:0051301">
    <property type="term" value="P:cell division"/>
    <property type="evidence" value="ECO:0007669"/>
    <property type="project" value="InterPro"/>
</dbReference>
<dbReference type="GO" id="GO:0000940">
    <property type="term" value="C:outer kinetochore"/>
    <property type="evidence" value="ECO:0007669"/>
    <property type="project" value="TreeGrafter"/>
</dbReference>
<reference evidence="5" key="2">
    <citation type="submission" date="2025-09" db="UniProtKB">
        <authorList>
            <consortium name="Ensembl"/>
        </authorList>
    </citation>
    <scope>IDENTIFICATION</scope>
</reference>
<reference evidence="5" key="1">
    <citation type="submission" date="2025-08" db="UniProtKB">
        <authorList>
            <consortium name="Ensembl"/>
        </authorList>
    </citation>
    <scope>IDENTIFICATION</scope>
</reference>
<comment type="similarity">
    <text evidence="1">Belongs to the SKA1 family.</text>
</comment>
<dbReference type="InterPro" id="IPR042031">
    <property type="entry name" value="SKA1_MBD_sf"/>
</dbReference>
<dbReference type="PANTHER" id="PTHR28573:SF1">
    <property type="entry name" value="SPINDLE AND KINETOCHORE-ASSOCIATED PROTEIN 1"/>
    <property type="match status" value="1"/>
</dbReference>
<dbReference type="GO" id="GO:0072686">
    <property type="term" value="C:mitotic spindle"/>
    <property type="evidence" value="ECO:0007669"/>
    <property type="project" value="TreeGrafter"/>
</dbReference>
<dbReference type="Gene3D" id="1.10.10.1890">
    <property type="entry name" value="Ska1 microtubule binding domain-like"/>
    <property type="match status" value="1"/>
</dbReference>
<evidence type="ECO:0000256" key="4">
    <source>
        <dbReference type="SAM" id="Coils"/>
    </source>
</evidence>
<evidence type="ECO:0000256" key="3">
    <source>
        <dbReference type="ARBA" id="ARBA00047202"/>
    </source>
</evidence>
<dbReference type="AlphaFoldDB" id="A0A8C4N900"/>
<feature type="coiled-coil region" evidence="4">
    <location>
        <begin position="72"/>
        <end position="109"/>
    </location>
</feature>
<sequence length="250" mass="29246">MLRERRRNPLSCSAEESEGKNEAVPCLSLPGGSQPDCNYELFLLHMQRKMEKTKLLLQLQGFERDKSCIRDLQAFRHEVDEVEELVEELQHLVTLRKKQLSELQKLQEEEEKCHRLLQYMSKIIPSFIERKRNATHESFLAVAGKENVCSRVQKCLPMDSLQPCPQRDQQPSPKINLLTQEELNSVPTYVKSRTSCDQVNAVVLQINIALVAKYSYRQEGNGARFKLKMRQYQQQETKETKGFYFFFNPF</sequence>
<evidence type="ECO:0000256" key="2">
    <source>
        <dbReference type="ARBA" id="ARBA00047182"/>
    </source>
</evidence>
<evidence type="ECO:0000256" key="1">
    <source>
        <dbReference type="ARBA" id="ARBA00006836"/>
    </source>
</evidence>
<dbReference type="GO" id="GO:0008017">
    <property type="term" value="F:microtubule binding"/>
    <property type="evidence" value="ECO:0007669"/>
    <property type="project" value="InterPro"/>
</dbReference>
<dbReference type="Pfam" id="PF07160">
    <property type="entry name" value="SKA1"/>
    <property type="match status" value="1"/>
</dbReference>
<evidence type="ECO:0000313" key="5">
    <source>
        <dbReference type="Ensembl" id="ENSEBUP00000000787.1"/>
    </source>
</evidence>
<name>A0A8C4N900_EPTBU</name>
<dbReference type="GO" id="GO:0007059">
    <property type="term" value="P:chromosome segregation"/>
    <property type="evidence" value="ECO:0007669"/>
    <property type="project" value="InterPro"/>
</dbReference>
<evidence type="ECO:0000313" key="6">
    <source>
        <dbReference type="Proteomes" id="UP000694388"/>
    </source>
</evidence>
<proteinExistence type="inferred from homology"/>
<dbReference type="Ensembl" id="ENSEBUT00000001093.1">
    <property type="protein sequence ID" value="ENSEBUP00000000787.1"/>
    <property type="gene ID" value="ENSEBUG00000000830.1"/>
</dbReference>
<keyword evidence="6" id="KW-1185">Reference proteome</keyword>
<dbReference type="GO" id="GO:0000278">
    <property type="term" value="P:mitotic cell cycle"/>
    <property type="evidence" value="ECO:0007669"/>
    <property type="project" value="TreeGrafter"/>
</dbReference>
<dbReference type="Proteomes" id="UP000694388">
    <property type="component" value="Unplaced"/>
</dbReference>
<dbReference type="Gene3D" id="6.10.250.1370">
    <property type="match status" value="1"/>
</dbReference>
<dbReference type="GO" id="GO:0005876">
    <property type="term" value="C:spindle microtubule"/>
    <property type="evidence" value="ECO:0007669"/>
    <property type="project" value="TreeGrafter"/>
</dbReference>
<dbReference type="InterPro" id="IPR009829">
    <property type="entry name" value="SKA1"/>
</dbReference>